<keyword evidence="2" id="KW-1185">Reference proteome</keyword>
<sequence length="120" mass="12578">MVLVTATSTITQAAGVPVFSTDTGPYLSAPPRELGGDNLNIALRSDKQPMPFKTSQGTAKGGPGYGITVGDDGKDSCHFALRRDNQLSSYPKQGNGSEKSTKVLVMEIPLNPSLALQELG</sequence>
<organism evidence="1 2">
    <name type="scientific">Portunus trituberculatus</name>
    <name type="common">Swimming crab</name>
    <name type="synonym">Neptunus trituberculatus</name>
    <dbReference type="NCBI Taxonomy" id="210409"/>
    <lineage>
        <taxon>Eukaryota</taxon>
        <taxon>Metazoa</taxon>
        <taxon>Ecdysozoa</taxon>
        <taxon>Arthropoda</taxon>
        <taxon>Crustacea</taxon>
        <taxon>Multicrustacea</taxon>
        <taxon>Malacostraca</taxon>
        <taxon>Eumalacostraca</taxon>
        <taxon>Eucarida</taxon>
        <taxon>Decapoda</taxon>
        <taxon>Pleocyemata</taxon>
        <taxon>Brachyura</taxon>
        <taxon>Eubrachyura</taxon>
        <taxon>Portunoidea</taxon>
        <taxon>Portunidae</taxon>
        <taxon>Portuninae</taxon>
        <taxon>Portunus</taxon>
    </lineage>
</organism>
<accession>A0A5B7H2J1</accession>
<dbReference type="Proteomes" id="UP000324222">
    <property type="component" value="Unassembled WGS sequence"/>
</dbReference>
<gene>
    <name evidence="1" type="ORF">E2C01_057135</name>
</gene>
<reference evidence="1 2" key="1">
    <citation type="submission" date="2019-05" db="EMBL/GenBank/DDBJ databases">
        <title>Another draft genome of Portunus trituberculatus and its Hox gene families provides insights of decapod evolution.</title>
        <authorList>
            <person name="Jeong J.-H."/>
            <person name="Song I."/>
            <person name="Kim S."/>
            <person name="Choi T."/>
            <person name="Kim D."/>
            <person name="Ryu S."/>
            <person name="Kim W."/>
        </authorList>
    </citation>
    <scope>NUCLEOTIDE SEQUENCE [LARGE SCALE GENOMIC DNA]</scope>
    <source>
        <tissue evidence="1">Muscle</tissue>
    </source>
</reference>
<dbReference type="AlphaFoldDB" id="A0A5B7H2J1"/>
<evidence type="ECO:0000313" key="2">
    <source>
        <dbReference type="Proteomes" id="UP000324222"/>
    </source>
</evidence>
<evidence type="ECO:0000313" key="1">
    <source>
        <dbReference type="EMBL" id="MPC63044.1"/>
    </source>
</evidence>
<proteinExistence type="predicted"/>
<name>A0A5B7H2J1_PORTR</name>
<comment type="caution">
    <text evidence="1">The sequence shown here is derived from an EMBL/GenBank/DDBJ whole genome shotgun (WGS) entry which is preliminary data.</text>
</comment>
<protein>
    <submittedName>
        <fullName evidence="1">Uncharacterized protein</fullName>
    </submittedName>
</protein>
<dbReference type="EMBL" id="VSRR010020357">
    <property type="protein sequence ID" value="MPC63044.1"/>
    <property type="molecule type" value="Genomic_DNA"/>
</dbReference>